<feature type="compositionally biased region" description="Acidic residues" evidence="4">
    <location>
        <begin position="103"/>
        <end position="116"/>
    </location>
</feature>
<organism evidence="6 7">
    <name type="scientific">Absidia repens</name>
    <dbReference type="NCBI Taxonomy" id="90262"/>
    <lineage>
        <taxon>Eukaryota</taxon>
        <taxon>Fungi</taxon>
        <taxon>Fungi incertae sedis</taxon>
        <taxon>Mucoromycota</taxon>
        <taxon>Mucoromycotina</taxon>
        <taxon>Mucoromycetes</taxon>
        <taxon>Mucorales</taxon>
        <taxon>Cunninghamellaceae</taxon>
        <taxon>Absidia</taxon>
    </lineage>
</organism>
<gene>
    <name evidence="6" type="ORF">BCR42DRAFT_402344</name>
</gene>
<evidence type="ECO:0000256" key="4">
    <source>
        <dbReference type="SAM" id="MobiDB-lite"/>
    </source>
</evidence>
<feature type="compositionally biased region" description="Polar residues" evidence="4">
    <location>
        <begin position="638"/>
        <end position="650"/>
    </location>
</feature>
<feature type="region of interest" description="Disordered" evidence="4">
    <location>
        <begin position="594"/>
        <end position="775"/>
    </location>
</feature>
<feature type="region of interest" description="Disordered" evidence="4">
    <location>
        <begin position="1"/>
        <end position="116"/>
    </location>
</feature>
<dbReference type="GO" id="GO:0045727">
    <property type="term" value="P:positive regulation of translation"/>
    <property type="evidence" value="ECO:0007669"/>
    <property type="project" value="TreeGrafter"/>
</dbReference>
<dbReference type="Pfam" id="PF26088">
    <property type="entry name" value="RRM_LARP4"/>
    <property type="match status" value="1"/>
</dbReference>
<dbReference type="AlphaFoldDB" id="A0A1X2IXW2"/>
<comment type="caution">
    <text evidence="6">The sequence shown here is derived from an EMBL/GenBank/DDBJ whole genome shotgun (WGS) entry which is preliminary data.</text>
</comment>
<keyword evidence="1" id="KW-0597">Phosphoprotein</keyword>
<feature type="compositionally biased region" description="Basic and acidic residues" evidence="4">
    <location>
        <begin position="165"/>
        <end position="177"/>
    </location>
</feature>
<dbReference type="OrthoDB" id="340227at2759"/>
<dbReference type="Proteomes" id="UP000193560">
    <property type="component" value="Unassembled WGS sequence"/>
</dbReference>
<feature type="compositionally biased region" description="Basic residues" evidence="4">
    <location>
        <begin position="420"/>
        <end position="432"/>
    </location>
</feature>
<feature type="compositionally biased region" description="Low complexity" evidence="4">
    <location>
        <begin position="345"/>
        <end position="356"/>
    </location>
</feature>
<evidence type="ECO:0000256" key="2">
    <source>
        <dbReference type="ARBA" id="ARBA00022884"/>
    </source>
</evidence>
<dbReference type="InterPro" id="IPR036390">
    <property type="entry name" value="WH_DNA-bd_sf"/>
</dbReference>
<dbReference type="SUPFAM" id="SSF46785">
    <property type="entry name" value="Winged helix' DNA-binding domain"/>
    <property type="match status" value="1"/>
</dbReference>
<feature type="region of interest" description="Disordered" evidence="4">
    <location>
        <begin position="129"/>
        <end position="177"/>
    </location>
</feature>
<evidence type="ECO:0000313" key="7">
    <source>
        <dbReference type="Proteomes" id="UP000193560"/>
    </source>
</evidence>
<accession>A0A1X2IXW2</accession>
<feature type="compositionally biased region" description="Low complexity" evidence="4">
    <location>
        <begin position="406"/>
        <end position="416"/>
    </location>
</feature>
<feature type="compositionally biased region" description="Polar residues" evidence="4">
    <location>
        <begin position="130"/>
        <end position="140"/>
    </location>
</feature>
<feature type="compositionally biased region" description="Basic and acidic residues" evidence="4">
    <location>
        <begin position="698"/>
        <end position="710"/>
    </location>
</feature>
<keyword evidence="2 3" id="KW-0694">RNA-binding</keyword>
<dbReference type="EMBL" id="MCGE01000002">
    <property type="protein sequence ID" value="ORZ24148.1"/>
    <property type="molecule type" value="Genomic_DNA"/>
</dbReference>
<dbReference type="GO" id="GO:0005829">
    <property type="term" value="C:cytosol"/>
    <property type="evidence" value="ECO:0007669"/>
    <property type="project" value="TreeGrafter"/>
</dbReference>
<dbReference type="InterPro" id="IPR045180">
    <property type="entry name" value="La_dom_prot"/>
</dbReference>
<protein>
    <recommendedName>
        <fullName evidence="5">HTH La-type RNA-binding domain-containing protein</fullName>
    </recommendedName>
</protein>
<feature type="compositionally biased region" description="Low complexity" evidence="4">
    <location>
        <begin position="1"/>
        <end position="20"/>
    </location>
</feature>
<feature type="compositionally biased region" description="Low complexity" evidence="4">
    <location>
        <begin position="651"/>
        <end position="697"/>
    </location>
</feature>
<dbReference type="PANTHER" id="PTHR22792:SF131">
    <property type="entry name" value="LA-RELATED PROTEIN LARP4B"/>
    <property type="match status" value="1"/>
</dbReference>
<evidence type="ECO:0000256" key="3">
    <source>
        <dbReference type="PROSITE-ProRule" id="PRU00332"/>
    </source>
</evidence>
<feature type="region of interest" description="Disordered" evidence="4">
    <location>
        <begin position="483"/>
        <end position="572"/>
    </location>
</feature>
<dbReference type="InterPro" id="IPR058699">
    <property type="entry name" value="RRM_LARP4/4B"/>
</dbReference>
<feature type="compositionally biased region" description="Low complexity" evidence="4">
    <location>
        <begin position="523"/>
        <end position="537"/>
    </location>
</feature>
<evidence type="ECO:0000313" key="6">
    <source>
        <dbReference type="EMBL" id="ORZ24148.1"/>
    </source>
</evidence>
<feature type="compositionally biased region" description="Low complexity" evidence="4">
    <location>
        <begin position="835"/>
        <end position="853"/>
    </location>
</feature>
<evidence type="ECO:0000259" key="5">
    <source>
        <dbReference type="PROSITE" id="PS50961"/>
    </source>
</evidence>
<feature type="compositionally biased region" description="Basic and acidic residues" evidence="4">
    <location>
        <begin position="903"/>
        <end position="912"/>
    </location>
</feature>
<reference evidence="6 7" key="1">
    <citation type="submission" date="2016-07" db="EMBL/GenBank/DDBJ databases">
        <title>Pervasive Adenine N6-methylation of Active Genes in Fungi.</title>
        <authorList>
            <consortium name="DOE Joint Genome Institute"/>
            <person name="Mondo S.J."/>
            <person name="Dannebaum R.O."/>
            <person name="Kuo R.C."/>
            <person name="Labutti K."/>
            <person name="Haridas S."/>
            <person name="Kuo A."/>
            <person name="Salamov A."/>
            <person name="Ahrendt S.R."/>
            <person name="Lipzen A."/>
            <person name="Sullivan W."/>
            <person name="Andreopoulos W.B."/>
            <person name="Clum A."/>
            <person name="Lindquist E."/>
            <person name="Daum C."/>
            <person name="Ramamoorthy G.K."/>
            <person name="Gryganskyi A."/>
            <person name="Culley D."/>
            <person name="Magnuson J.K."/>
            <person name="James T.Y."/>
            <person name="O'Malley M.A."/>
            <person name="Stajich J.E."/>
            <person name="Spatafora J.W."/>
            <person name="Visel A."/>
            <person name="Grigoriev I.V."/>
        </authorList>
    </citation>
    <scope>NUCLEOTIDE SEQUENCE [LARGE SCALE GENOMIC DNA]</scope>
    <source>
        <strain evidence="6 7">NRRL 1336</strain>
    </source>
</reference>
<sequence length="912" mass="99857">MTTFSSSQNQSQQKKQYQASIGATMVNNTQLNQQQHSSKGFTIQRPSLGLHQNGSLSTLESPYYTTSRQNNLRTASATASSTSSVSESGHTCSDTGATGEPGMTDDDNLEDEEDDYDEDDVEIIMHEGNESLNPSNSGLDNDSAPINSSPAAAAPCQQYRQQPSSDHDHQPLQDSTHHPLQRQLEYYFSRQNLANDTYLVSQMDPELYVPIATIAKFKRVQDITSDMDYIVLTLRRSLVVTVDESGTKVKPNISLQRTTVILRELPDASEKEIKIFLQDMDSPPVKSIKNEYGNMWYITFDSEDDALKVLYGTRGRSFKGQPVAARMKSEPVVGSIQARKSALQAETSSSSTANATHVGPDQHSSTVDIGNTMKKSHYNGYYYTYNSPAAFRNQYPPVYTNHHSGNSYHYYSSNGGQRTGNRRSTRGGRGRHTNNSGNGYGGIGRNNPTSAISTTTIASSTDGSPSPSFVSYTNADRSWTQRYNWQTAPKSQRYRQTRSTPPNEQPCITGTINETHDGTSTDLSPPSSSPSLSSHSSQYPVNHKRHSYHQSSSYYRGQKNGKSHQASTQWQQRRYNNSSTTNLTYYHTALDSNGSPVYIARTHPNRPTHYQESSQQVNIPSSALLNSPPSSSPPDVKINSTPTTASSTYRKSSITPCSSSSSENTQTATTTTAKTTAPITNEHSSPSAPTPTTSKSTPAREDRKNHNDGKTKRKSKWDKKRKTRKSSGTTSTTTDNKPQEHPDLQSGTYFPPLPGAKDSVGDIAAKTRVPPPPSVNTVMATEVAMEADTGRSNEMTVSDLLEERLSAAEIVKKGHDSTLKKTPSMPLMNGSSVINAATPTTSNSSKTSQQKQPAKGTLPTDTPPTIKKNARQETTPGNQEPFPLLCPVQDSPLTSTNFSYADMLKKKENGTS</sequence>
<feature type="compositionally biased region" description="Low complexity" evidence="4">
    <location>
        <begin position="620"/>
        <end position="629"/>
    </location>
</feature>
<feature type="domain" description="HTH La-type RNA-binding" evidence="5">
    <location>
        <begin position="170"/>
        <end position="259"/>
    </location>
</feature>
<feature type="region of interest" description="Disordered" evidence="4">
    <location>
        <begin position="338"/>
        <end position="368"/>
    </location>
</feature>
<name>A0A1X2IXW2_9FUNG</name>
<proteinExistence type="predicted"/>
<dbReference type="GO" id="GO:0003730">
    <property type="term" value="F:mRNA 3'-UTR binding"/>
    <property type="evidence" value="ECO:0007669"/>
    <property type="project" value="TreeGrafter"/>
</dbReference>
<evidence type="ECO:0000256" key="1">
    <source>
        <dbReference type="ARBA" id="ARBA00022553"/>
    </source>
</evidence>
<feature type="compositionally biased region" description="Polar residues" evidence="4">
    <location>
        <begin position="25"/>
        <end position="73"/>
    </location>
</feature>
<feature type="compositionally biased region" description="Polar residues" evidence="4">
    <location>
        <begin position="608"/>
        <end position="619"/>
    </location>
</feature>
<feature type="compositionally biased region" description="Low complexity" evidence="4">
    <location>
        <begin position="74"/>
        <end position="88"/>
    </location>
</feature>
<feature type="region of interest" description="Disordered" evidence="4">
    <location>
        <begin position="406"/>
        <end position="469"/>
    </location>
</feature>
<feature type="region of interest" description="Disordered" evidence="4">
    <location>
        <begin position="814"/>
        <end position="912"/>
    </location>
</feature>
<dbReference type="GO" id="GO:0010494">
    <property type="term" value="C:cytoplasmic stress granule"/>
    <property type="evidence" value="ECO:0007669"/>
    <property type="project" value="TreeGrafter"/>
</dbReference>
<dbReference type="SMART" id="SM00715">
    <property type="entry name" value="LA"/>
    <property type="match status" value="1"/>
</dbReference>
<feature type="compositionally biased region" description="Basic residues" evidence="4">
    <location>
        <begin position="711"/>
        <end position="725"/>
    </location>
</feature>
<dbReference type="InterPro" id="IPR006630">
    <property type="entry name" value="La_HTH"/>
</dbReference>
<dbReference type="PROSITE" id="PS50961">
    <property type="entry name" value="HTH_LA"/>
    <property type="match status" value="1"/>
</dbReference>
<dbReference type="Gene3D" id="1.10.10.10">
    <property type="entry name" value="Winged helix-like DNA-binding domain superfamily/Winged helix DNA-binding domain"/>
    <property type="match status" value="1"/>
</dbReference>
<dbReference type="PANTHER" id="PTHR22792">
    <property type="entry name" value="LUPUS LA PROTEIN-RELATED"/>
    <property type="match status" value="1"/>
</dbReference>
<keyword evidence="7" id="KW-1185">Reference proteome</keyword>
<feature type="compositionally biased region" description="Low complexity" evidence="4">
    <location>
        <begin position="449"/>
        <end position="461"/>
    </location>
</feature>
<dbReference type="InterPro" id="IPR036388">
    <property type="entry name" value="WH-like_DNA-bd_sf"/>
</dbReference>
<dbReference type="STRING" id="90262.A0A1X2IXW2"/>
<feature type="compositionally biased region" description="Low complexity" evidence="4">
    <location>
        <begin position="143"/>
        <end position="155"/>
    </location>
</feature>
<dbReference type="Pfam" id="PF05383">
    <property type="entry name" value="La"/>
    <property type="match status" value="1"/>
</dbReference>
<feature type="compositionally biased region" description="Polar residues" evidence="4">
    <location>
        <begin position="497"/>
        <end position="513"/>
    </location>
</feature>
<feature type="compositionally biased region" description="Polar residues" evidence="4">
    <location>
        <begin position="563"/>
        <end position="572"/>
    </location>
</feature>